<dbReference type="OrthoDB" id="580775at2"/>
<dbReference type="GO" id="GO:0016874">
    <property type="term" value="F:ligase activity"/>
    <property type="evidence" value="ECO:0007669"/>
    <property type="project" value="UniProtKB-KW"/>
</dbReference>
<dbReference type="PANTHER" id="PTHR36932:SF1">
    <property type="entry name" value="CAPSULAR POLYSACCHARIDE BIOSYNTHESIS PROTEIN"/>
    <property type="match status" value="1"/>
</dbReference>
<name>A0A1G7X798_9FLAO</name>
<proteinExistence type="predicted"/>
<dbReference type="Proteomes" id="UP000199296">
    <property type="component" value="Unassembled WGS sequence"/>
</dbReference>
<keyword evidence="2" id="KW-1185">Reference proteome</keyword>
<accession>A0A1G7X798</accession>
<keyword evidence="1" id="KW-0436">Ligase</keyword>
<organism evidence="1 2">
    <name type="scientific">Psychroflexus sediminis</name>
    <dbReference type="NCBI Taxonomy" id="470826"/>
    <lineage>
        <taxon>Bacteria</taxon>
        <taxon>Pseudomonadati</taxon>
        <taxon>Bacteroidota</taxon>
        <taxon>Flavobacteriia</taxon>
        <taxon>Flavobacteriales</taxon>
        <taxon>Flavobacteriaceae</taxon>
        <taxon>Psychroflexus</taxon>
    </lineage>
</organism>
<gene>
    <name evidence="1" type="ORF">SAMN04488027_107134</name>
</gene>
<protein>
    <submittedName>
        <fullName evidence="1">Phenylacetate-CoA ligase</fullName>
    </submittedName>
</protein>
<dbReference type="EMBL" id="FNCW01000007">
    <property type="protein sequence ID" value="SDG80026.1"/>
    <property type="molecule type" value="Genomic_DNA"/>
</dbReference>
<reference evidence="1 2" key="1">
    <citation type="submission" date="2016-10" db="EMBL/GenBank/DDBJ databases">
        <authorList>
            <person name="de Groot N.N."/>
        </authorList>
    </citation>
    <scope>NUCLEOTIDE SEQUENCE [LARGE SCALE GENOMIC DNA]</scope>
    <source>
        <strain evidence="1 2">DSM 19803</strain>
    </source>
</reference>
<dbReference type="STRING" id="470826.SAMN04488027_107134"/>
<dbReference type="AlphaFoldDB" id="A0A1G7X798"/>
<sequence length="437" mass="50496">MNRFKKILSLKGFPIKKAQKEFESILEISDADFPNYDEKRRERILDFHLKSNSNYSKFIQQTHYNSWDEIPVMTKADLQKPLGERLSKGFKKSKVFVNKTSGSSGHPFIFAKDKYAHALTWAHIIWLYQQHGIDVNSSFEARFYGIPKDVVGYKKERLKDLLANRHRFDIFDLSENNLHKFLKLFQEKPFDYINGYTSSIVLFAKFLREQQTVLSSVCPSLKVCITTSEMLFDEDRKLLENQLGIPVVNEYGASELDVIAFENPRGEWQINTKTIYVEIVDADGYALPYGEEGDVVITSLYNKAHPFIRYQIGDRGVIDEKSTPKTQILKSLTGRTNEFVILPSGKKVPALSFYYVTKSVIEDSGQVKEIKIVQEDLTKFVIQYKATGELEESQKQKMTKAIETYLEKGLTIVFERKDELERSESGKLKQFTSRLDS</sequence>
<dbReference type="Gene3D" id="3.40.50.12780">
    <property type="entry name" value="N-terminal domain of ligase-like"/>
    <property type="match status" value="1"/>
</dbReference>
<dbReference type="RefSeq" id="WP_093368058.1">
    <property type="nucleotide sequence ID" value="NZ_FNCW01000007.1"/>
</dbReference>
<evidence type="ECO:0000313" key="1">
    <source>
        <dbReference type="EMBL" id="SDG80026.1"/>
    </source>
</evidence>
<dbReference type="InterPro" id="IPR042099">
    <property type="entry name" value="ANL_N_sf"/>
</dbReference>
<evidence type="ECO:0000313" key="2">
    <source>
        <dbReference type="Proteomes" id="UP000199296"/>
    </source>
</evidence>
<dbReference type="SUPFAM" id="SSF56801">
    <property type="entry name" value="Acetyl-CoA synthetase-like"/>
    <property type="match status" value="1"/>
</dbReference>
<dbReference type="PANTHER" id="PTHR36932">
    <property type="entry name" value="CAPSULAR POLYSACCHARIDE BIOSYNTHESIS PROTEIN"/>
    <property type="match status" value="1"/>
</dbReference>
<dbReference type="InterPro" id="IPR053158">
    <property type="entry name" value="CapK_Type1_Caps_Biosynth"/>
</dbReference>